<evidence type="ECO:0000313" key="7">
    <source>
        <dbReference type="EMBL" id="QSW83963.1"/>
    </source>
</evidence>
<dbReference type="KEGG" id="hlo:J0X27_10845"/>
<dbReference type="PANTHER" id="PTHR43327">
    <property type="entry name" value="STOMATIN-LIKE PROTEIN 2, MITOCHONDRIAL"/>
    <property type="match status" value="1"/>
</dbReference>
<keyword evidence="4" id="KW-0472">Membrane</keyword>
<accession>A0A8A2U5L6</accession>
<dbReference type="InterPro" id="IPR050710">
    <property type="entry name" value="Band7/mec-2_domain"/>
</dbReference>
<dbReference type="AlphaFoldDB" id="A0A8A2U5L6"/>
<feature type="domain" description="Band 7" evidence="6">
    <location>
        <begin position="32"/>
        <end position="189"/>
    </location>
</feature>
<dbReference type="FunFam" id="3.30.479.30:FF:000004">
    <property type="entry name" value="Putative membrane protease family, stomatin"/>
    <property type="match status" value="1"/>
</dbReference>
<proteinExistence type="inferred from homology"/>
<dbReference type="PRINTS" id="PR00721">
    <property type="entry name" value="STOMATIN"/>
</dbReference>
<dbReference type="PANTHER" id="PTHR43327:SF10">
    <property type="entry name" value="STOMATIN-LIKE PROTEIN 2, MITOCHONDRIAL"/>
    <property type="match status" value="1"/>
</dbReference>
<comment type="similarity">
    <text evidence="2">Belongs to the band 7/mec-2 family.</text>
</comment>
<dbReference type="GeneID" id="63184247"/>
<gene>
    <name evidence="7" type="ORF">J0X27_10845</name>
</gene>
<dbReference type="EMBL" id="CP071463">
    <property type="protein sequence ID" value="QSW83963.1"/>
    <property type="molecule type" value="Genomic_DNA"/>
</dbReference>
<keyword evidence="8" id="KW-1185">Reference proteome</keyword>
<dbReference type="RefSeq" id="WP_207269212.1">
    <property type="nucleotide sequence ID" value="NZ_CP071463.1"/>
</dbReference>
<dbReference type="OrthoDB" id="10752at2157"/>
<name>A0A8A2U5L6_9EURY</name>
<evidence type="ECO:0000256" key="3">
    <source>
        <dbReference type="ARBA" id="ARBA00022692"/>
    </source>
</evidence>
<sequence>MVVQLFPMQTVGGAVLLVGALALVVVVAALLSAIEIVDAYEKRTLTVFGEYRKLLDPGINFVPPFVSNTYRFDMRTQTLDVPRQEAITRDNSPVTADAVVYIKVMDAKKAFLQVDDYKRAVSNLAQTTLRAVLGDMELDDTLNKRQEINARIREELDEPTDEWGIRVESVEVREVNPSKDVQRAMEQQTSAERKRRAMILEAQGERRSAVEKAEGDKQSEIIRAQGEKQSQILEAQGDAISTVLRARSAESMGERAVIDKGMETLADIGQGESTTFVMPQELTSLVGRYGKHLSGSDVEADGQELESREFDDETRELIGLDDIAEIIGEIDQEADMDVEAMEQEAQAIKEGKDPAEISDPDEVIEEMDQDFQSQADGGTDIPVDETDADNPSTGE</sequence>
<evidence type="ECO:0000256" key="2">
    <source>
        <dbReference type="ARBA" id="ARBA00008164"/>
    </source>
</evidence>
<dbReference type="Pfam" id="PF01145">
    <property type="entry name" value="Band_7"/>
    <property type="match status" value="1"/>
</dbReference>
<feature type="compositionally biased region" description="Acidic residues" evidence="5">
    <location>
        <begin position="356"/>
        <end position="369"/>
    </location>
</feature>
<dbReference type="SUPFAM" id="SSF117892">
    <property type="entry name" value="Band 7/SPFH domain"/>
    <property type="match status" value="1"/>
</dbReference>
<evidence type="ECO:0000256" key="5">
    <source>
        <dbReference type="SAM" id="MobiDB-lite"/>
    </source>
</evidence>
<dbReference type="Proteomes" id="UP000663191">
    <property type="component" value="Chromosome"/>
</dbReference>
<dbReference type="SMART" id="SM00244">
    <property type="entry name" value="PHB"/>
    <property type="match status" value="1"/>
</dbReference>
<evidence type="ECO:0000259" key="6">
    <source>
        <dbReference type="SMART" id="SM00244"/>
    </source>
</evidence>
<dbReference type="GO" id="GO:0098552">
    <property type="term" value="C:side of membrane"/>
    <property type="evidence" value="ECO:0007669"/>
    <property type="project" value="UniProtKB-ARBA"/>
</dbReference>
<dbReference type="InterPro" id="IPR001972">
    <property type="entry name" value="Stomatin_HflK_fam"/>
</dbReference>
<dbReference type="Gene3D" id="3.30.479.30">
    <property type="entry name" value="Band 7 domain"/>
    <property type="match status" value="1"/>
</dbReference>
<reference evidence="7 8" key="1">
    <citation type="journal article" date="2006" name="Int. J. Syst. Evol. Microbiol.">
        <title>Haloterrigena longa sp. nov. and Haloterrigena limicola sp. nov., extremely halophilic archaea isolated from a salt lake.</title>
        <authorList>
            <person name="Cui H.L."/>
            <person name="Tohty D."/>
            <person name="Zhou P.J."/>
            <person name="Liu S.J."/>
        </authorList>
    </citation>
    <scope>NUCLEOTIDE SEQUENCE [LARGE SCALE GENOMIC DNA]</scope>
    <source>
        <strain evidence="7 8">ABH32</strain>
    </source>
</reference>
<feature type="region of interest" description="Disordered" evidence="5">
    <location>
        <begin position="344"/>
        <end position="395"/>
    </location>
</feature>
<organism evidence="7 8">
    <name type="scientific">Natrinema longum</name>
    <dbReference type="NCBI Taxonomy" id="370324"/>
    <lineage>
        <taxon>Archaea</taxon>
        <taxon>Methanobacteriati</taxon>
        <taxon>Methanobacteriota</taxon>
        <taxon>Stenosarchaea group</taxon>
        <taxon>Halobacteria</taxon>
        <taxon>Halobacteriales</taxon>
        <taxon>Natrialbaceae</taxon>
        <taxon>Natrinema</taxon>
    </lineage>
</organism>
<protein>
    <submittedName>
        <fullName evidence="7">SPFH/Band 7/PHB domain protein</fullName>
    </submittedName>
</protein>
<evidence type="ECO:0000313" key="8">
    <source>
        <dbReference type="Proteomes" id="UP000663191"/>
    </source>
</evidence>
<keyword evidence="4" id="KW-1133">Transmembrane helix</keyword>
<evidence type="ECO:0000256" key="4">
    <source>
        <dbReference type="ARBA" id="ARBA00022989"/>
    </source>
</evidence>
<comment type="subcellular location">
    <subcellularLocation>
        <location evidence="1">Membrane</location>
        <topology evidence="1">Single-pass membrane protein</topology>
    </subcellularLocation>
</comment>
<dbReference type="InterPro" id="IPR036013">
    <property type="entry name" value="Band_7/SPFH_dom_sf"/>
</dbReference>
<keyword evidence="3" id="KW-0812">Transmembrane</keyword>
<evidence type="ECO:0000256" key="1">
    <source>
        <dbReference type="ARBA" id="ARBA00004167"/>
    </source>
</evidence>
<dbReference type="GO" id="GO:0005886">
    <property type="term" value="C:plasma membrane"/>
    <property type="evidence" value="ECO:0007669"/>
    <property type="project" value="UniProtKB-ARBA"/>
</dbReference>
<dbReference type="InterPro" id="IPR001107">
    <property type="entry name" value="Band_7"/>
</dbReference>